<reference evidence="3" key="1">
    <citation type="submission" date="2013-12" db="EMBL/GenBank/DDBJ databases">
        <title>The Genome Sequence of Aphanomyces astaci APO3.</title>
        <authorList>
            <consortium name="The Broad Institute Genomics Platform"/>
            <person name="Russ C."/>
            <person name="Tyler B."/>
            <person name="van West P."/>
            <person name="Dieguez-Uribeondo J."/>
            <person name="Young S.K."/>
            <person name="Zeng Q."/>
            <person name="Gargeya S."/>
            <person name="Fitzgerald M."/>
            <person name="Abouelleil A."/>
            <person name="Alvarado L."/>
            <person name="Chapman S.B."/>
            <person name="Gainer-Dewar J."/>
            <person name="Goldberg J."/>
            <person name="Griggs A."/>
            <person name="Gujja S."/>
            <person name="Hansen M."/>
            <person name="Howarth C."/>
            <person name="Imamovic A."/>
            <person name="Ireland A."/>
            <person name="Larimer J."/>
            <person name="McCowan C."/>
            <person name="Murphy C."/>
            <person name="Pearson M."/>
            <person name="Poon T.W."/>
            <person name="Priest M."/>
            <person name="Roberts A."/>
            <person name="Saif S."/>
            <person name="Shea T."/>
            <person name="Sykes S."/>
            <person name="Wortman J."/>
            <person name="Nusbaum C."/>
            <person name="Birren B."/>
        </authorList>
    </citation>
    <scope>NUCLEOTIDE SEQUENCE [LARGE SCALE GENOMIC DNA]</scope>
    <source>
        <strain evidence="3">APO3</strain>
    </source>
</reference>
<dbReference type="EMBL" id="KI913137">
    <property type="protein sequence ID" value="ETV76253.1"/>
    <property type="molecule type" value="Genomic_DNA"/>
</dbReference>
<dbReference type="VEuPathDB" id="FungiDB:H257_09742"/>
<dbReference type="PROSITE" id="PS50082">
    <property type="entry name" value="WD_REPEATS_2"/>
    <property type="match status" value="1"/>
</dbReference>
<dbReference type="AlphaFoldDB" id="W4GBB9"/>
<dbReference type="InterPro" id="IPR052596">
    <property type="entry name" value="AMBRA1_autophagy"/>
</dbReference>
<dbReference type="Pfam" id="PF00400">
    <property type="entry name" value="WD40"/>
    <property type="match status" value="2"/>
</dbReference>
<dbReference type="SUPFAM" id="SSF50978">
    <property type="entry name" value="WD40 repeat-like"/>
    <property type="match status" value="1"/>
</dbReference>
<dbReference type="STRING" id="112090.W4GBB9"/>
<dbReference type="InterPro" id="IPR001680">
    <property type="entry name" value="WD40_rpt"/>
</dbReference>
<dbReference type="OrthoDB" id="6363363at2759"/>
<dbReference type="Gene3D" id="2.130.10.10">
    <property type="entry name" value="YVTN repeat-like/Quinoprotein amine dehydrogenase"/>
    <property type="match status" value="1"/>
</dbReference>
<gene>
    <name evidence="3" type="ORF">H257_09742</name>
</gene>
<dbReference type="GO" id="GO:1990756">
    <property type="term" value="F:ubiquitin-like ligase-substrate adaptor activity"/>
    <property type="evidence" value="ECO:0007669"/>
    <property type="project" value="TreeGrafter"/>
</dbReference>
<feature type="region of interest" description="Disordered" evidence="2">
    <location>
        <begin position="403"/>
        <end position="425"/>
    </location>
</feature>
<dbReference type="GO" id="GO:0000423">
    <property type="term" value="P:mitophagy"/>
    <property type="evidence" value="ECO:0007669"/>
    <property type="project" value="TreeGrafter"/>
</dbReference>
<dbReference type="InterPro" id="IPR036322">
    <property type="entry name" value="WD40_repeat_dom_sf"/>
</dbReference>
<protein>
    <submittedName>
        <fullName evidence="3">Uncharacterized protein</fullName>
    </submittedName>
</protein>
<dbReference type="GO" id="GO:0080008">
    <property type="term" value="C:Cul4-RING E3 ubiquitin ligase complex"/>
    <property type="evidence" value="ECO:0007669"/>
    <property type="project" value="TreeGrafter"/>
</dbReference>
<organism evidence="3">
    <name type="scientific">Aphanomyces astaci</name>
    <name type="common">Crayfish plague agent</name>
    <dbReference type="NCBI Taxonomy" id="112090"/>
    <lineage>
        <taxon>Eukaryota</taxon>
        <taxon>Sar</taxon>
        <taxon>Stramenopiles</taxon>
        <taxon>Oomycota</taxon>
        <taxon>Saprolegniomycetes</taxon>
        <taxon>Saprolegniales</taxon>
        <taxon>Verrucalvaceae</taxon>
        <taxon>Aphanomyces</taxon>
    </lineage>
</organism>
<sequence>MADPNGDVAATVATVDDVDMEVGTPAGIAERAQRSINPPGVPPSFRRAGRSTNIARTIMSRELGHGRRYAFHDEAMWIENESATKHVCEYFDMPSTTRSAISIAFSPDGKTFASTHGDHTVKIVCFATGRILQTLVGHPRTPWSVKFHPTNPRYVASGCLGYQIRFWDVVTGKCLYEATLRHAIISVSFHPCGTVLGIASGTCVYTWDYQQHSIPRIAMFSNQTLRSVSFLPDPTKILVGEANEKYTRPLGTVPSDLTVTLTLWEFDLAWSVASEPSTSKAMYSPHVLLTHALLYNDGGFDVSKCGQYLAVCTDFSLWQAEQDIPLAYPDSSTQNSDAEGNTPPSGFPHVSSNPLPSRSVYFVPDWPSLNTTAPNLPPRRRALVTDLPPNDAAARRIRQRLVEVPPPPPPSLTSLSHARHAPTSNHPLMPAVVGTADGTPQAAAPCRMAQLRPNIASSFNRTSNDQRLARGRLAVEHQSTWLALLSLAPDKTLGTVVQTALLAETAAGGVTSVKFSPSGAYVLLGYGVRDRIQRINQFPLHRVTRMYRWEDMSLVSHVESDADDVNIALFHPLPGGGFLYGTKQGRVRLCRPWRGAFDDPRNENTLKESLDLHALFATSPVSHFGQSRGH</sequence>
<evidence type="ECO:0000313" key="3">
    <source>
        <dbReference type="EMBL" id="ETV76253.1"/>
    </source>
</evidence>
<feature type="region of interest" description="Disordered" evidence="2">
    <location>
        <begin position="328"/>
        <end position="352"/>
    </location>
</feature>
<dbReference type="GO" id="GO:0000045">
    <property type="term" value="P:autophagosome assembly"/>
    <property type="evidence" value="ECO:0007669"/>
    <property type="project" value="TreeGrafter"/>
</dbReference>
<dbReference type="GeneID" id="20811738"/>
<dbReference type="PANTHER" id="PTHR22874">
    <property type="entry name" value="ACTIVATING MOLECULE IN BECN1-REGULATED AUTOPHAGY PROTEIN 1"/>
    <property type="match status" value="1"/>
</dbReference>
<dbReference type="RefSeq" id="XP_009834378.1">
    <property type="nucleotide sequence ID" value="XM_009836076.1"/>
</dbReference>
<name>W4GBB9_APHAT</name>
<feature type="compositionally biased region" description="Polar residues" evidence="2">
    <location>
        <begin position="330"/>
        <end position="352"/>
    </location>
</feature>
<accession>W4GBB9</accession>
<dbReference type="InterPro" id="IPR015943">
    <property type="entry name" value="WD40/YVTN_repeat-like_dom_sf"/>
</dbReference>
<feature type="repeat" description="WD" evidence="1">
    <location>
        <begin position="135"/>
        <end position="177"/>
    </location>
</feature>
<evidence type="ECO:0000256" key="1">
    <source>
        <dbReference type="PROSITE-ProRule" id="PRU00221"/>
    </source>
</evidence>
<proteinExistence type="predicted"/>
<dbReference type="PANTHER" id="PTHR22874:SF1">
    <property type="entry name" value="ACTIVATING MOLECULE IN BECN1-REGULATED AUTOPHAGY PROTEIN 1"/>
    <property type="match status" value="1"/>
</dbReference>
<keyword evidence="1" id="KW-0853">WD repeat</keyword>
<evidence type="ECO:0000256" key="2">
    <source>
        <dbReference type="SAM" id="MobiDB-lite"/>
    </source>
</evidence>
<dbReference type="SMART" id="SM00320">
    <property type="entry name" value="WD40"/>
    <property type="match status" value="3"/>
</dbReference>
<feature type="compositionally biased region" description="Polar residues" evidence="2">
    <location>
        <begin position="412"/>
        <end position="425"/>
    </location>
</feature>